<dbReference type="SUPFAM" id="SSF47384">
    <property type="entry name" value="Homodimeric domain of signal transducing histidine kinase"/>
    <property type="match status" value="1"/>
</dbReference>
<dbReference type="SMART" id="SM00387">
    <property type="entry name" value="HATPase_c"/>
    <property type="match status" value="1"/>
</dbReference>
<gene>
    <name evidence="17" type="ORF">SLS62_008713</name>
</gene>
<evidence type="ECO:0000256" key="4">
    <source>
        <dbReference type="ARBA" id="ARBA00022490"/>
    </source>
</evidence>
<evidence type="ECO:0000256" key="3">
    <source>
        <dbReference type="ARBA" id="ARBA00012438"/>
    </source>
</evidence>
<feature type="domain" description="PAS" evidence="16">
    <location>
        <begin position="524"/>
        <end position="594"/>
    </location>
</feature>
<proteinExistence type="predicted"/>
<dbReference type="FunFam" id="3.30.450.20:FF:000099">
    <property type="entry name" value="Sensory box sensor histidine kinase"/>
    <property type="match status" value="1"/>
</dbReference>
<dbReference type="InterPro" id="IPR000014">
    <property type="entry name" value="PAS"/>
</dbReference>
<reference evidence="17 18" key="1">
    <citation type="submission" date="2024-02" db="EMBL/GenBank/DDBJ databases">
        <title>De novo assembly and annotation of 12 fungi associated with fruit tree decline syndrome in Ontario, Canada.</title>
        <authorList>
            <person name="Sulman M."/>
            <person name="Ellouze W."/>
            <person name="Ilyukhin E."/>
        </authorList>
    </citation>
    <scope>NUCLEOTIDE SEQUENCE [LARGE SCALE GENOMIC DNA]</scope>
    <source>
        <strain evidence="17 18">M11/M66-122</strain>
    </source>
</reference>
<dbReference type="InterPro" id="IPR005467">
    <property type="entry name" value="His_kinase_dom"/>
</dbReference>
<organism evidence="17 18">
    <name type="scientific">Diatrype stigma</name>
    <dbReference type="NCBI Taxonomy" id="117547"/>
    <lineage>
        <taxon>Eukaryota</taxon>
        <taxon>Fungi</taxon>
        <taxon>Dikarya</taxon>
        <taxon>Ascomycota</taxon>
        <taxon>Pezizomycotina</taxon>
        <taxon>Sordariomycetes</taxon>
        <taxon>Xylariomycetidae</taxon>
        <taxon>Xylariales</taxon>
        <taxon>Diatrypaceae</taxon>
        <taxon>Diatrype</taxon>
    </lineage>
</organism>
<dbReference type="EC" id="2.7.13.3" evidence="3"/>
<dbReference type="CDD" id="cd00130">
    <property type="entry name" value="PAS"/>
    <property type="match status" value="1"/>
</dbReference>
<feature type="compositionally biased region" description="Polar residues" evidence="13">
    <location>
        <begin position="1335"/>
        <end position="1348"/>
    </location>
</feature>
<evidence type="ECO:0000256" key="5">
    <source>
        <dbReference type="ARBA" id="ARBA00022553"/>
    </source>
</evidence>
<dbReference type="Gene3D" id="1.10.287.130">
    <property type="match status" value="1"/>
</dbReference>
<evidence type="ECO:0000259" key="16">
    <source>
        <dbReference type="PROSITE" id="PS50112"/>
    </source>
</evidence>
<dbReference type="InterPro" id="IPR003594">
    <property type="entry name" value="HATPase_dom"/>
</dbReference>
<evidence type="ECO:0000256" key="12">
    <source>
        <dbReference type="PROSITE-ProRule" id="PRU00169"/>
    </source>
</evidence>
<evidence type="ECO:0000256" key="7">
    <source>
        <dbReference type="ARBA" id="ARBA00022741"/>
    </source>
</evidence>
<dbReference type="CDD" id="cd00082">
    <property type="entry name" value="HisKA"/>
    <property type="match status" value="1"/>
</dbReference>
<dbReference type="Pfam" id="PF00072">
    <property type="entry name" value="Response_reg"/>
    <property type="match status" value="1"/>
</dbReference>
<feature type="compositionally biased region" description="Low complexity" evidence="13">
    <location>
        <begin position="1274"/>
        <end position="1289"/>
    </location>
</feature>
<dbReference type="SUPFAM" id="SSF52172">
    <property type="entry name" value="CheY-like"/>
    <property type="match status" value="1"/>
</dbReference>
<comment type="function">
    <text evidence="11">Involved in the control of the SAPK-dependent transcriptional response to peroxide stress. Regulates sty1 activity.</text>
</comment>
<dbReference type="Gene3D" id="3.40.50.2300">
    <property type="match status" value="1"/>
</dbReference>
<evidence type="ECO:0000256" key="11">
    <source>
        <dbReference type="ARBA" id="ARBA00054109"/>
    </source>
</evidence>
<dbReference type="InterPro" id="IPR036890">
    <property type="entry name" value="HATPase_C_sf"/>
</dbReference>
<comment type="catalytic activity">
    <reaction evidence="1">
        <text>ATP + protein L-histidine = ADP + protein N-phospho-L-histidine.</text>
        <dbReference type="EC" id="2.7.13.3"/>
    </reaction>
</comment>
<dbReference type="Pfam" id="PF13188">
    <property type="entry name" value="PAS_8"/>
    <property type="match status" value="1"/>
</dbReference>
<dbReference type="NCBIfam" id="TIGR00229">
    <property type="entry name" value="sensory_box"/>
    <property type="match status" value="1"/>
</dbReference>
<evidence type="ECO:0000256" key="8">
    <source>
        <dbReference type="ARBA" id="ARBA00022777"/>
    </source>
</evidence>
<evidence type="ECO:0000259" key="15">
    <source>
        <dbReference type="PROSITE" id="PS50110"/>
    </source>
</evidence>
<keyword evidence="18" id="KW-1185">Reference proteome</keyword>
<dbReference type="SMART" id="SM00388">
    <property type="entry name" value="HisKA"/>
    <property type="match status" value="1"/>
</dbReference>
<dbReference type="Pfam" id="PF08447">
    <property type="entry name" value="PAS_3"/>
    <property type="match status" value="1"/>
</dbReference>
<dbReference type="GO" id="GO:0000155">
    <property type="term" value="F:phosphorelay sensor kinase activity"/>
    <property type="evidence" value="ECO:0007669"/>
    <property type="project" value="InterPro"/>
</dbReference>
<evidence type="ECO:0000313" key="18">
    <source>
        <dbReference type="Proteomes" id="UP001320420"/>
    </source>
</evidence>
<dbReference type="Gene3D" id="3.30.565.10">
    <property type="entry name" value="Histidine kinase-like ATPase, C-terminal domain"/>
    <property type="match status" value="1"/>
</dbReference>
<dbReference type="PANTHER" id="PTHR45339">
    <property type="entry name" value="HYBRID SIGNAL TRANSDUCTION HISTIDINE KINASE J"/>
    <property type="match status" value="1"/>
</dbReference>
<evidence type="ECO:0000259" key="14">
    <source>
        <dbReference type="PROSITE" id="PS50109"/>
    </source>
</evidence>
<evidence type="ECO:0000256" key="2">
    <source>
        <dbReference type="ARBA" id="ARBA00004496"/>
    </source>
</evidence>
<dbReference type="EMBL" id="JAKJXP020000083">
    <property type="protein sequence ID" value="KAK7748345.1"/>
    <property type="molecule type" value="Genomic_DNA"/>
</dbReference>
<dbReference type="GO" id="GO:0005524">
    <property type="term" value="F:ATP binding"/>
    <property type="evidence" value="ECO:0007669"/>
    <property type="project" value="UniProtKB-KW"/>
</dbReference>
<feature type="compositionally biased region" description="Polar residues" evidence="13">
    <location>
        <begin position="1"/>
        <end position="17"/>
    </location>
</feature>
<dbReference type="GO" id="GO:1900745">
    <property type="term" value="P:positive regulation of p38MAPK cascade"/>
    <property type="evidence" value="ECO:0007669"/>
    <property type="project" value="UniProtKB-ARBA"/>
</dbReference>
<dbReference type="InterPro" id="IPR001610">
    <property type="entry name" value="PAC"/>
</dbReference>
<feature type="domain" description="Response regulatory" evidence="15">
    <location>
        <begin position="1132"/>
        <end position="1258"/>
    </location>
</feature>
<name>A0AAN9UKR9_9PEZI</name>
<dbReference type="Gene3D" id="3.30.450.20">
    <property type="entry name" value="PAS domain"/>
    <property type="match status" value="1"/>
</dbReference>
<sequence length="1404" mass="154751">MTSPSASSHARSTTDFDPTSFEPIVDQQKQQVQRTETEEDAACSLPLSSQEALVEGGLVGPTPRPAIDDAASNKSSNGASAPVVDGDSTPVVPCAPDVTSPGKRSGSESPFRLSMPMLSPGQLAFTALQFLPVPVLVLNNLKTVVLANDAMGRMLGMAGDDTHDFQQDEPSFTDKLRGQTLSQVGIDMLQDGRPVWISWDSFFDELIAEVGTKHVAEPSIVKLGTQECNTVPKVTDPASSGAGGSPGKPASDSAVNVVVLARGVDRTTVPNSKTSDHQTLAKMIITIWEIEDGQIYYTLAFTNAESVAPHLPGPRISVARSWTLEAAERKTIPRSSPPSVCSSQCSNSPSVGLSPAAVSISTSPFPPMGPPPRLLQSNTPSSLQKMTIIKDALLDSTEMPILAMWKDGSSPVLNSAARRLFSETTGTECLDGQDLLNIWDVWDDTFTRKIDPSENPLAVLLREQTPFSGVRVGTHIRSTNSRKVYDILGEVITDDETGEFIAGVITCRDVTHLTQEITQIKEADDERFRLICDTMPQMVWTTAPDGMHDFFNNRWYDYTGLLPEESLGLGWKHPFHPDDMPETERRWKHCLETGDPYATEYRCLSKEGEWRWMLGRALPLKNKRTGKIEKWFGTCTDVHETLEAKVDAKRTRDELQQVLRHAQTTIFSVDRERKVTMLEGALIMDGENDCTPNESRGDLQRYIGLDVDHVFNDLNLQLPQSDVPGFLTPVNELLSGKEPGGTVLEHDINERSFRTRFLPMLEEKTLNNQPAAPDVVGVIGIIMDVSELKAKEKDLKVQAKEKRQLVANEAAAKEASRLKSQFLANMSHEIRTPITGVIGMAELLTDLPLDDEQREYAENIIRSANALLTVINDILDFSKVESGRLDIEEVQFSLSVVVQDVAKMLSFAAQRKNLAFRSDTSSDIANGLVVLGDPGRVRQIITNLLTNSIKFTSNGHVNFSVWKEKETNDTIEIKFVIEDTGIGIEEDVLRKLFQPFSQGDPSTARKYGGTGLGLTISKNLLDLMHGRIELKSSINNGTTATFWIPFHKPHSPQATSPSENGLLPDRLRSEMSVSCNSSEFEHVINTPPVPVEMLNLNTDRLMAPRPRRSLSISPQPSVAPDDLPISERSKLHILVVEDNAINQQIATKTIKKLGFNVSAAWNGREALDYLQSCRAGKSPKPDIILMDVQMPVIDGYKCTHILRHHVPYKSYVNDVPILAMTASAIQGDREKCKKAGMDDYLAKPVKSRILEKMLVRWSKIGRRPAPSRESTKVSASDCSESAEHCSSSEIPTFGVDLDTATETPEDRSNAGDIDHQADDRLNLLTPRPLARNGSHDMSTFPYSQQNRQLDSNELAIQLRDDKLMDAAEGNTIAKASSMPLQQPEGDSLTEENVERLEMDLRGST</sequence>
<dbReference type="CDD" id="cd17546">
    <property type="entry name" value="REC_hyHK_CKI1_RcsC-like"/>
    <property type="match status" value="1"/>
</dbReference>
<keyword evidence="8" id="KW-0418">Kinase</keyword>
<dbReference type="InterPro" id="IPR011006">
    <property type="entry name" value="CheY-like_superfamily"/>
</dbReference>
<dbReference type="PROSITE" id="PS50112">
    <property type="entry name" value="PAS"/>
    <property type="match status" value="1"/>
</dbReference>
<evidence type="ECO:0000256" key="9">
    <source>
        <dbReference type="ARBA" id="ARBA00022840"/>
    </source>
</evidence>
<feature type="region of interest" description="Disordered" evidence="13">
    <location>
        <begin position="1368"/>
        <end position="1392"/>
    </location>
</feature>
<evidence type="ECO:0000256" key="6">
    <source>
        <dbReference type="ARBA" id="ARBA00022679"/>
    </source>
</evidence>
<dbReference type="SUPFAM" id="SSF55785">
    <property type="entry name" value="PYP-like sensor domain (PAS domain)"/>
    <property type="match status" value="1"/>
</dbReference>
<dbReference type="PRINTS" id="PR00344">
    <property type="entry name" value="BCTRLSENSOR"/>
</dbReference>
<dbReference type="InterPro" id="IPR004358">
    <property type="entry name" value="Sig_transdc_His_kin-like_C"/>
</dbReference>
<dbReference type="InterPro" id="IPR013655">
    <property type="entry name" value="PAS_fold_3"/>
</dbReference>
<keyword evidence="7" id="KW-0547">Nucleotide-binding</keyword>
<dbReference type="InterPro" id="IPR001789">
    <property type="entry name" value="Sig_transdc_resp-reg_receiver"/>
</dbReference>
<keyword evidence="4" id="KW-0963">Cytoplasm</keyword>
<evidence type="ECO:0000256" key="10">
    <source>
        <dbReference type="ARBA" id="ARBA00023012"/>
    </source>
</evidence>
<dbReference type="GO" id="GO:0005737">
    <property type="term" value="C:cytoplasm"/>
    <property type="evidence" value="ECO:0007669"/>
    <property type="project" value="UniProtKB-SubCell"/>
</dbReference>
<feature type="domain" description="Histidine kinase" evidence="14">
    <location>
        <begin position="825"/>
        <end position="1048"/>
    </location>
</feature>
<keyword evidence="5 12" id="KW-0597">Phosphoprotein</keyword>
<keyword evidence="9" id="KW-0067">ATP-binding</keyword>
<dbReference type="Pfam" id="PF02518">
    <property type="entry name" value="HATPase_c"/>
    <property type="match status" value="1"/>
</dbReference>
<evidence type="ECO:0000313" key="17">
    <source>
        <dbReference type="EMBL" id="KAK7748345.1"/>
    </source>
</evidence>
<dbReference type="SUPFAM" id="SSF55874">
    <property type="entry name" value="ATPase domain of HSP90 chaperone/DNA topoisomerase II/histidine kinase"/>
    <property type="match status" value="1"/>
</dbReference>
<comment type="caution">
    <text evidence="17">The sequence shown here is derived from an EMBL/GenBank/DDBJ whole genome shotgun (WGS) entry which is preliminary data.</text>
</comment>
<dbReference type="FunFam" id="3.30.565.10:FF:000010">
    <property type="entry name" value="Sensor histidine kinase RcsC"/>
    <property type="match status" value="1"/>
</dbReference>
<accession>A0AAN9UKR9</accession>
<dbReference type="FunFam" id="1.10.287.130:FF:000002">
    <property type="entry name" value="Two-component osmosensing histidine kinase"/>
    <property type="match status" value="1"/>
</dbReference>
<dbReference type="PROSITE" id="PS50109">
    <property type="entry name" value="HIS_KIN"/>
    <property type="match status" value="1"/>
</dbReference>
<dbReference type="PANTHER" id="PTHR45339:SF1">
    <property type="entry name" value="HYBRID SIGNAL TRANSDUCTION HISTIDINE KINASE J"/>
    <property type="match status" value="1"/>
</dbReference>
<dbReference type="SMART" id="SM00091">
    <property type="entry name" value="PAS"/>
    <property type="match status" value="2"/>
</dbReference>
<dbReference type="SMART" id="SM00448">
    <property type="entry name" value="REC"/>
    <property type="match status" value="1"/>
</dbReference>
<evidence type="ECO:0000256" key="1">
    <source>
        <dbReference type="ARBA" id="ARBA00000085"/>
    </source>
</evidence>
<evidence type="ECO:0000256" key="13">
    <source>
        <dbReference type="SAM" id="MobiDB-lite"/>
    </source>
</evidence>
<feature type="modified residue" description="4-aspartylphosphate" evidence="12">
    <location>
        <position position="1187"/>
    </location>
</feature>
<feature type="compositionally biased region" description="Basic and acidic residues" evidence="13">
    <location>
        <begin position="1304"/>
        <end position="1321"/>
    </location>
</feature>
<dbReference type="GO" id="GO:0009365">
    <property type="term" value="C:protein histidine kinase complex"/>
    <property type="evidence" value="ECO:0007669"/>
    <property type="project" value="UniProtKB-ARBA"/>
</dbReference>
<keyword evidence="10" id="KW-0902">Two-component regulatory system</keyword>
<protein>
    <recommendedName>
        <fullName evidence="3">histidine kinase</fullName>
        <ecNumber evidence="3">2.7.13.3</ecNumber>
    </recommendedName>
</protein>
<dbReference type="Proteomes" id="UP001320420">
    <property type="component" value="Unassembled WGS sequence"/>
</dbReference>
<keyword evidence="6" id="KW-0808">Transferase</keyword>
<dbReference type="SMART" id="SM00086">
    <property type="entry name" value="PAC"/>
    <property type="match status" value="1"/>
</dbReference>
<dbReference type="InterPro" id="IPR003661">
    <property type="entry name" value="HisK_dim/P_dom"/>
</dbReference>
<dbReference type="CDD" id="cd16922">
    <property type="entry name" value="HATPase_EvgS-ArcB-TorS-like"/>
    <property type="match status" value="1"/>
</dbReference>
<feature type="region of interest" description="Disordered" evidence="13">
    <location>
        <begin position="1262"/>
        <end position="1348"/>
    </location>
</feature>
<feature type="compositionally biased region" description="Low complexity" evidence="13">
    <location>
        <begin position="70"/>
        <end position="81"/>
    </location>
</feature>
<feature type="region of interest" description="Disordered" evidence="13">
    <location>
        <begin position="1"/>
        <end position="109"/>
    </location>
</feature>
<dbReference type="PROSITE" id="PS50110">
    <property type="entry name" value="RESPONSE_REGULATORY"/>
    <property type="match status" value="1"/>
</dbReference>
<dbReference type="InterPro" id="IPR036097">
    <property type="entry name" value="HisK_dim/P_sf"/>
</dbReference>
<comment type="subcellular location">
    <subcellularLocation>
        <location evidence="2">Cytoplasm</location>
    </subcellularLocation>
</comment>
<dbReference type="InterPro" id="IPR035965">
    <property type="entry name" value="PAS-like_dom_sf"/>
</dbReference>
<dbReference type="Pfam" id="PF00512">
    <property type="entry name" value="HisKA"/>
    <property type="match status" value="1"/>
</dbReference>